<organism evidence="3 4">
    <name type="scientific">Caproicibacter fermentans</name>
    <dbReference type="NCBI Taxonomy" id="2576756"/>
    <lineage>
        <taxon>Bacteria</taxon>
        <taxon>Bacillati</taxon>
        <taxon>Bacillota</taxon>
        <taxon>Clostridia</taxon>
        <taxon>Eubacteriales</taxon>
        <taxon>Acutalibacteraceae</taxon>
        <taxon>Caproicibacter</taxon>
    </lineage>
</organism>
<feature type="binding site" evidence="2">
    <location>
        <position position="135"/>
    </location>
    <ligand>
        <name>Zn(2+)</name>
        <dbReference type="ChEBI" id="CHEBI:29105"/>
        <label>2</label>
    </ligand>
</feature>
<keyword evidence="2" id="KW-0479">Metal-binding</keyword>
<accession>A0A7G8TAG5</accession>
<evidence type="ECO:0000256" key="2">
    <source>
        <dbReference type="PIRSR" id="PIRSR015853-2"/>
    </source>
</evidence>
<dbReference type="Proteomes" id="UP000515909">
    <property type="component" value="Chromosome"/>
</dbReference>
<protein>
    <submittedName>
        <fullName evidence="3">M55 family metallopeptidase</fullName>
    </submittedName>
</protein>
<dbReference type="InterPro" id="IPR007035">
    <property type="entry name" value="Peptidase_M55"/>
</dbReference>
<feature type="binding site" evidence="2">
    <location>
        <position position="8"/>
    </location>
    <ligand>
        <name>Zn(2+)</name>
        <dbReference type="ChEBI" id="CHEBI:29105"/>
        <label>1</label>
    </ligand>
</feature>
<dbReference type="RefSeq" id="WP_187035856.1">
    <property type="nucleotide sequence ID" value="NZ_CP060286.1"/>
</dbReference>
<dbReference type="EMBL" id="CP060286">
    <property type="protein sequence ID" value="QNK40606.1"/>
    <property type="molecule type" value="Genomic_DNA"/>
</dbReference>
<dbReference type="Gene3D" id="3.30.1360.130">
    <property type="entry name" value="Dipeptide transport protein"/>
    <property type="match status" value="1"/>
</dbReference>
<dbReference type="SUPFAM" id="SSF63992">
    <property type="entry name" value="Dipeptide transport protein"/>
    <property type="match status" value="1"/>
</dbReference>
<evidence type="ECO:0000313" key="3">
    <source>
        <dbReference type="EMBL" id="QNK40606.1"/>
    </source>
</evidence>
<dbReference type="InterPro" id="IPR036177">
    <property type="entry name" value="Peptidase_M55_sf"/>
</dbReference>
<feature type="binding site" evidence="2">
    <location>
        <position position="105"/>
    </location>
    <ligand>
        <name>Zn(2+)</name>
        <dbReference type="ChEBI" id="CHEBI:29105"/>
        <label>2</label>
    </ligand>
</feature>
<proteinExistence type="predicted"/>
<keyword evidence="2" id="KW-0862">Zinc</keyword>
<feature type="binding site" evidence="2">
    <location>
        <position position="60"/>
    </location>
    <ligand>
        <name>Zn(2+)</name>
        <dbReference type="ChEBI" id="CHEBI:29105"/>
        <label>2</label>
    </ligand>
</feature>
<evidence type="ECO:0000313" key="4">
    <source>
        <dbReference type="Proteomes" id="UP000515909"/>
    </source>
</evidence>
<evidence type="ECO:0000256" key="1">
    <source>
        <dbReference type="PIRSR" id="PIRSR015853-1"/>
    </source>
</evidence>
<name>A0A7G8TAG5_9FIRM</name>
<dbReference type="Gene3D" id="3.40.50.10780">
    <property type="entry name" value="Dipeptide transport protein"/>
    <property type="match status" value="1"/>
</dbReference>
<dbReference type="Pfam" id="PF04951">
    <property type="entry name" value="Peptidase_M55"/>
    <property type="match status" value="1"/>
</dbReference>
<dbReference type="KEGG" id="cfem:HCR03_18590"/>
<dbReference type="PIRSF" id="PIRSF015853">
    <property type="entry name" value="Pep_DppA"/>
    <property type="match status" value="1"/>
</dbReference>
<reference evidence="3 4" key="1">
    <citation type="submission" date="2020-08" db="EMBL/GenBank/DDBJ databases">
        <title>The isolate Caproiciproducens sp. 7D4C2 produces n-caproate at mildly acidic conditions from hexoses: genome and rBOX comparison with related strains and chain-elongating bacteria.</title>
        <authorList>
            <person name="Esquivel-Elizondo S."/>
            <person name="Bagci C."/>
            <person name="Temovska M."/>
            <person name="Jeon B.S."/>
            <person name="Bessarab I."/>
            <person name="Williams R.B.H."/>
            <person name="Huson D.H."/>
            <person name="Angenent L.T."/>
        </authorList>
    </citation>
    <scope>NUCLEOTIDE SEQUENCE [LARGE SCALE GENOMIC DNA]</scope>
    <source>
        <strain evidence="3 4">7D4C2</strain>
    </source>
</reference>
<feature type="active site" description="Nucleophile" evidence="1">
    <location>
        <position position="117"/>
    </location>
</feature>
<feature type="binding site" evidence="2">
    <location>
        <position position="8"/>
    </location>
    <ligand>
        <name>Zn(2+)</name>
        <dbReference type="ChEBI" id="CHEBI:29105"/>
        <label>2</label>
    </ligand>
</feature>
<dbReference type="CDD" id="cd08770">
    <property type="entry name" value="DAP_dppA_3"/>
    <property type="match status" value="1"/>
</dbReference>
<gene>
    <name evidence="3" type="ORF">HCR03_18590</name>
</gene>
<sequence>MKLYLSADIEGTAGVVKWSETEPEDQYYPYFANEMTQEVRCACEGAMEAGVNEILVKDAHHTATNINPEKLPEIVKIMRGWTRGPQEMMAGVDGGFDAAAMVGYHSASGTNGNPLAHTMNTQNESVTLNGRLASEFMINAYTAAYYKVPVVFVSGDRSLCESAKKLIPSITAVPVSEGIGNASVSLHPAAAQGAIRKGMLQAMQGNLSECLLKLPESFEVSILFHVHDKAYYASYYPGARSDGLKTVTFHASDYFEVLRFLLFVL</sequence>
<dbReference type="InterPro" id="IPR027476">
    <property type="entry name" value="DppA_N"/>
</dbReference>
<feature type="binding site" evidence="2">
    <location>
        <position position="10"/>
    </location>
    <ligand>
        <name>Zn(2+)</name>
        <dbReference type="ChEBI" id="CHEBI:29105"/>
        <label>1</label>
    </ligand>
</feature>
<dbReference type="GO" id="GO:0046872">
    <property type="term" value="F:metal ion binding"/>
    <property type="evidence" value="ECO:0007669"/>
    <property type="project" value="UniProtKB-KW"/>
</dbReference>
<dbReference type="AlphaFoldDB" id="A0A7G8TAG5"/>